<organism evidence="1 2">
    <name type="scientific">Lactuca sativa</name>
    <name type="common">Garden lettuce</name>
    <dbReference type="NCBI Taxonomy" id="4236"/>
    <lineage>
        <taxon>Eukaryota</taxon>
        <taxon>Viridiplantae</taxon>
        <taxon>Streptophyta</taxon>
        <taxon>Embryophyta</taxon>
        <taxon>Tracheophyta</taxon>
        <taxon>Spermatophyta</taxon>
        <taxon>Magnoliopsida</taxon>
        <taxon>eudicotyledons</taxon>
        <taxon>Gunneridae</taxon>
        <taxon>Pentapetalae</taxon>
        <taxon>asterids</taxon>
        <taxon>campanulids</taxon>
        <taxon>Asterales</taxon>
        <taxon>Asteraceae</taxon>
        <taxon>Cichorioideae</taxon>
        <taxon>Cichorieae</taxon>
        <taxon>Lactucinae</taxon>
        <taxon>Lactuca</taxon>
    </lineage>
</organism>
<dbReference type="Proteomes" id="UP000235145">
    <property type="component" value="Unassembled WGS sequence"/>
</dbReference>
<accession>A0A9R1XF36</accession>
<protein>
    <submittedName>
        <fullName evidence="1">Uncharacterized protein</fullName>
    </submittedName>
</protein>
<gene>
    <name evidence="1" type="ORF">LSAT_V11C500249830</name>
</gene>
<comment type="caution">
    <text evidence="1">The sequence shown here is derived from an EMBL/GenBank/DDBJ whole genome shotgun (WGS) entry which is preliminary data.</text>
</comment>
<evidence type="ECO:0000313" key="2">
    <source>
        <dbReference type="Proteomes" id="UP000235145"/>
    </source>
</evidence>
<dbReference type="EMBL" id="NBSK02000005">
    <property type="protein sequence ID" value="KAJ0205727.1"/>
    <property type="molecule type" value="Genomic_DNA"/>
</dbReference>
<keyword evidence="2" id="KW-1185">Reference proteome</keyword>
<name>A0A9R1XF36_LACSA</name>
<dbReference type="AlphaFoldDB" id="A0A9R1XF36"/>
<sequence>MDLPITLCNIIIFIDLNVIRGKSAIIGDTKPFPCKILDSQAFSMAKPAASMQSSISMSKDFVLKTYLWKTISQIKDEKLGTSEKTD</sequence>
<proteinExistence type="predicted"/>
<evidence type="ECO:0000313" key="1">
    <source>
        <dbReference type="EMBL" id="KAJ0205727.1"/>
    </source>
</evidence>
<reference evidence="1 2" key="1">
    <citation type="journal article" date="2017" name="Nat. Commun.">
        <title>Genome assembly with in vitro proximity ligation data and whole-genome triplication in lettuce.</title>
        <authorList>
            <person name="Reyes-Chin-Wo S."/>
            <person name="Wang Z."/>
            <person name="Yang X."/>
            <person name="Kozik A."/>
            <person name="Arikit S."/>
            <person name="Song C."/>
            <person name="Xia L."/>
            <person name="Froenicke L."/>
            <person name="Lavelle D.O."/>
            <person name="Truco M.J."/>
            <person name="Xia R."/>
            <person name="Zhu S."/>
            <person name="Xu C."/>
            <person name="Xu H."/>
            <person name="Xu X."/>
            <person name="Cox K."/>
            <person name="Korf I."/>
            <person name="Meyers B.C."/>
            <person name="Michelmore R.W."/>
        </authorList>
    </citation>
    <scope>NUCLEOTIDE SEQUENCE [LARGE SCALE GENOMIC DNA]</scope>
    <source>
        <strain evidence="2">cv. Salinas</strain>
        <tissue evidence="1">Seedlings</tissue>
    </source>
</reference>